<protein>
    <submittedName>
        <fullName evidence="3">Type IV pilus modification protein PilV</fullName>
    </submittedName>
</protein>
<dbReference type="Pfam" id="PF22150">
    <property type="entry name" value="Tt1218-like"/>
    <property type="match status" value="1"/>
</dbReference>
<evidence type="ECO:0000313" key="4">
    <source>
        <dbReference type="Proteomes" id="UP000484255"/>
    </source>
</evidence>
<dbReference type="NCBIfam" id="TIGR02523">
    <property type="entry name" value="type_IV_pilV"/>
    <property type="match status" value="1"/>
</dbReference>
<reference evidence="3 4" key="1">
    <citation type="submission" date="2020-02" db="EMBL/GenBank/DDBJ databases">
        <title>Ideonella bacterium strain TBM-1.</title>
        <authorList>
            <person name="Chen W.-M."/>
        </authorList>
    </citation>
    <scope>NUCLEOTIDE SEQUENCE [LARGE SCALE GENOMIC DNA]</scope>
    <source>
        <strain evidence="3 4">TBM-1</strain>
    </source>
</reference>
<evidence type="ECO:0000259" key="2">
    <source>
        <dbReference type="Pfam" id="PF22150"/>
    </source>
</evidence>
<dbReference type="InterPro" id="IPR013362">
    <property type="entry name" value="Pilus_4_PilV"/>
</dbReference>
<feature type="chain" id="PRO_5028912256" evidence="1">
    <location>
        <begin position="19"/>
        <end position="168"/>
    </location>
</feature>
<dbReference type="EMBL" id="JAAGOH010000011">
    <property type="protein sequence ID" value="NDY91728.1"/>
    <property type="molecule type" value="Genomic_DNA"/>
</dbReference>
<comment type="caution">
    <text evidence="3">The sequence shown here is derived from an EMBL/GenBank/DDBJ whole genome shotgun (WGS) entry which is preliminary data.</text>
</comment>
<gene>
    <name evidence="3" type="primary">pilV</name>
    <name evidence="3" type="ORF">G3A44_11075</name>
</gene>
<name>A0A7C9PHB0_9BURK</name>
<proteinExistence type="predicted"/>
<evidence type="ECO:0000256" key="1">
    <source>
        <dbReference type="SAM" id="SignalP"/>
    </source>
</evidence>
<dbReference type="Proteomes" id="UP000484255">
    <property type="component" value="Unassembled WGS sequence"/>
</dbReference>
<sequence>MFVTSIGLLAMASLVGIAARYAKTAEFRMEASLLAQDMADRMRANQGTAAELDNYILQPTDLAQAAPEALPTCAVATECTQAEMAAIDLALWRRGLRNRLPNGTGYIAVADQALRAVDLWVVWQDPAALTSTDDWGEYLNAGDSERSCPPQIKDITPLPRCLYMRLGL</sequence>
<dbReference type="InterPro" id="IPR054402">
    <property type="entry name" value="Tt1218-like_dom"/>
</dbReference>
<feature type="signal peptide" evidence="1">
    <location>
        <begin position="1"/>
        <end position="18"/>
    </location>
</feature>
<keyword evidence="4" id="KW-1185">Reference proteome</keyword>
<evidence type="ECO:0000313" key="3">
    <source>
        <dbReference type="EMBL" id="NDY91728.1"/>
    </source>
</evidence>
<organism evidence="3 4">
    <name type="scientific">Ideonella livida</name>
    <dbReference type="NCBI Taxonomy" id="2707176"/>
    <lineage>
        <taxon>Bacteria</taxon>
        <taxon>Pseudomonadati</taxon>
        <taxon>Pseudomonadota</taxon>
        <taxon>Betaproteobacteria</taxon>
        <taxon>Burkholderiales</taxon>
        <taxon>Sphaerotilaceae</taxon>
        <taxon>Ideonella</taxon>
    </lineage>
</organism>
<accession>A0A7C9PHB0</accession>
<keyword evidence="1" id="KW-0732">Signal</keyword>
<feature type="domain" description="Type IV pilin Tt1218-like" evidence="2">
    <location>
        <begin position="24"/>
        <end position="89"/>
    </location>
</feature>
<dbReference type="AlphaFoldDB" id="A0A7C9PHB0"/>